<dbReference type="PANTHER" id="PTHR48207">
    <property type="entry name" value="SUCCINATE--HYDROXYMETHYLGLUTARATE COA-TRANSFERASE"/>
    <property type="match status" value="1"/>
</dbReference>
<organism evidence="2 3">
    <name type="scientific">Methylorubrum extorquens (strain DSM 6343 / CIP 106787 / DM4)</name>
    <name type="common">Methylobacterium extorquens</name>
    <dbReference type="NCBI Taxonomy" id="661410"/>
    <lineage>
        <taxon>Bacteria</taxon>
        <taxon>Pseudomonadati</taxon>
        <taxon>Pseudomonadota</taxon>
        <taxon>Alphaproteobacteria</taxon>
        <taxon>Hyphomicrobiales</taxon>
        <taxon>Methylobacteriaceae</taxon>
        <taxon>Methylorubrum</taxon>
    </lineage>
</organism>
<proteinExistence type="predicted"/>
<dbReference type="InterPro" id="IPR050483">
    <property type="entry name" value="CoA-transferase_III_domain"/>
</dbReference>
<keyword evidence="1 2" id="KW-0808">Transferase</keyword>
<protein>
    <submittedName>
        <fullName evidence="2">L-carnitine dehydratase putative acyl-CoA-transferase, NAD(P)-binding</fullName>
        <ecNumber evidence="2">2.8.3.16</ecNumber>
    </submittedName>
</protein>
<dbReference type="Gene3D" id="3.30.1540.10">
    <property type="entry name" value="formyl-coa transferase, domain 3"/>
    <property type="match status" value="1"/>
</dbReference>
<dbReference type="InterPro" id="IPR003673">
    <property type="entry name" value="CoA-Trfase_fam_III"/>
</dbReference>
<dbReference type="PANTHER" id="PTHR48207:SF4">
    <property type="entry name" value="BLL6097 PROTEIN"/>
    <property type="match status" value="1"/>
</dbReference>
<dbReference type="GO" id="GO:0033608">
    <property type="term" value="F:formyl-CoA transferase activity"/>
    <property type="evidence" value="ECO:0007669"/>
    <property type="project" value="UniProtKB-EC"/>
</dbReference>
<evidence type="ECO:0000256" key="1">
    <source>
        <dbReference type="ARBA" id="ARBA00022679"/>
    </source>
</evidence>
<sequence length="412" mass="43048">MTEAVSMTEAAKSGPLAGVKVIELAHIMAGPVCGLMLGDMGAEVIKVEKIEGGDDTRRSVPPAIEGESAAYMMMNRGKRGIALDLKSADGKAVLRRLLADADVLIENYRAGTMERLGLGYDVLRQEFPGLVYCSLSGFGRSGPYAERAGFDLVAQGMSGLMSITGEGPGRPPMKCGPPVTDITAGILAAMGVLAAHVHKLKTGEGQVVDTSLFEAGITLTYWQSAIAMATGVAPGPMGSAHPLNAPYEAFETADGWITIGAANQTNWLRLLAVLGAEDLAADARFSANRDRMANRAALAQALAPHFRTAPSADWLARLEAGGVPAGPVLDVLAMQADPQTRAREMVVEVEHARAGRMSTLGLPVKFSATPGRVHGPAPMLGEHSRAILAQAGYDGAAIDDLIARGIVRETTA</sequence>
<gene>
    <name evidence="2" type="ORF">METD_I5698</name>
</gene>
<dbReference type="HOGENOM" id="CLU_033975_0_0_5"/>
<dbReference type="Pfam" id="PF02515">
    <property type="entry name" value="CoA_transf_3"/>
    <property type="match status" value="1"/>
</dbReference>
<evidence type="ECO:0000313" key="2">
    <source>
        <dbReference type="EMBL" id="CAX27302.1"/>
    </source>
</evidence>
<dbReference type="KEGG" id="mdi:METDI5698"/>
<dbReference type="Proteomes" id="UP000008070">
    <property type="component" value="Chromosome"/>
</dbReference>
<dbReference type="EMBL" id="FP103042">
    <property type="protein sequence ID" value="CAX27302.1"/>
    <property type="molecule type" value="Genomic_DNA"/>
</dbReference>
<name>C7C8Z5_METED</name>
<accession>C7C8Z5</accession>
<dbReference type="InterPro" id="IPR023606">
    <property type="entry name" value="CoA-Trfase_III_dom_1_sf"/>
</dbReference>
<dbReference type="InterPro" id="IPR044855">
    <property type="entry name" value="CoA-Trfase_III_dom3_sf"/>
</dbReference>
<reference evidence="3" key="1">
    <citation type="journal article" date="2009" name="PLoS ONE">
        <title>Methylobacterium genome sequences: a reference blueprint to investigate microbial metabolism of C1 compounds from natural and industrial sources.</title>
        <authorList>
            <person name="Vuilleumier S."/>
            <person name="Chistoserdova L."/>
            <person name="Lee M.-C."/>
            <person name="Bringel F."/>
            <person name="Lajus A."/>
            <person name="Zhou Y."/>
            <person name="Gourion B."/>
            <person name="Barbe V."/>
            <person name="Chang J."/>
            <person name="Cruveiller S."/>
            <person name="Dossat C."/>
            <person name="Gillett W."/>
            <person name="Gruffaz C."/>
            <person name="Haugen E."/>
            <person name="Hourcade E."/>
            <person name="Levy R."/>
            <person name="Mangenot S."/>
            <person name="Muller E."/>
            <person name="Nadalig T."/>
            <person name="Pagni M."/>
            <person name="Penny C."/>
            <person name="Peyraud R."/>
            <person name="Robinson D.G."/>
            <person name="Roche D."/>
            <person name="Rouy Z."/>
            <person name="Saenampechek C."/>
            <person name="Salvignol G."/>
            <person name="Vallenet D."/>
            <person name="Wu Z."/>
            <person name="Marx C.J."/>
            <person name="Vorholt J.A."/>
            <person name="Olson M.V."/>
            <person name="Kaul R."/>
            <person name="Weissenbach J."/>
            <person name="Medigue C."/>
            <person name="Lidstrom M.E."/>
        </authorList>
    </citation>
    <scope>NUCLEOTIDE SEQUENCE [LARGE SCALE GENOMIC DNA]</scope>
    <source>
        <strain evidence="3">DSM 6343 / CIP 106787 / DM4</strain>
    </source>
</reference>
<dbReference type="SUPFAM" id="SSF89796">
    <property type="entry name" value="CoA-transferase family III (CaiB/BaiF)"/>
    <property type="match status" value="1"/>
</dbReference>
<dbReference type="EC" id="2.8.3.16" evidence="2"/>
<dbReference type="Gene3D" id="3.40.50.10540">
    <property type="entry name" value="Crotonobetainyl-coa:carnitine coa-transferase, domain 1"/>
    <property type="match status" value="1"/>
</dbReference>
<evidence type="ECO:0000313" key="3">
    <source>
        <dbReference type="Proteomes" id="UP000008070"/>
    </source>
</evidence>
<dbReference type="AlphaFoldDB" id="C7C8Z5"/>